<evidence type="ECO:0000259" key="4">
    <source>
        <dbReference type="PROSITE" id="PS51186"/>
    </source>
</evidence>
<dbReference type="InterPro" id="IPR016181">
    <property type="entry name" value="Acyl_CoA_acyltransferase"/>
</dbReference>
<dbReference type="PANTHER" id="PTHR43792:SF8">
    <property type="entry name" value="[RIBOSOMAL PROTEIN US5]-ALANINE N-ACETYLTRANSFERASE"/>
    <property type="match status" value="1"/>
</dbReference>
<evidence type="ECO:0000256" key="3">
    <source>
        <dbReference type="ARBA" id="ARBA00038502"/>
    </source>
</evidence>
<sequence length="179" mass="19582">MRDVYEIETKRLKLRPLRMSDAQRVATFCNDPGVARMILRAPLPYLPVAAEGWIMTLKAREPLAEDFVYAVDLEGEGLIGVVGAHKSGNDQFEVGYWFGRPYWGQGFATETLQGFLGEAKSLGHLQAGHFVDNPASGRVLQKGGFAYTGETPSLFSLGRAASAPVKRMRYAGNEAMLAA</sequence>
<dbReference type="RefSeq" id="WP_066770210.1">
    <property type="nucleotide sequence ID" value="NZ_CP013244.1"/>
</dbReference>
<dbReference type="InParanoid" id="A0A1B1AHG1"/>
<dbReference type="InterPro" id="IPR000182">
    <property type="entry name" value="GNAT_dom"/>
</dbReference>
<evidence type="ECO:0000256" key="2">
    <source>
        <dbReference type="ARBA" id="ARBA00023315"/>
    </source>
</evidence>
<reference evidence="5 6" key="1">
    <citation type="submission" date="2015-11" db="EMBL/GenBank/DDBJ databases">
        <title>Whole-Genome Sequence of Candidatus Oderbacter manganicum from the National Park Lower Oder Valley, Germany.</title>
        <authorList>
            <person name="Braun B."/>
            <person name="Liere K."/>
            <person name="Szewzyk U."/>
        </authorList>
    </citation>
    <scope>NUCLEOTIDE SEQUENCE [LARGE SCALE GENOMIC DNA]</scope>
    <source>
        <strain evidence="5 6">OTSz_A_272</strain>
    </source>
</reference>
<dbReference type="Proteomes" id="UP000092498">
    <property type="component" value="Chromosome"/>
</dbReference>
<comment type="similarity">
    <text evidence="3">Belongs to the acetyltransferase family. RimJ subfamily.</text>
</comment>
<keyword evidence="1" id="KW-0808">Transferase</keyword>
<keyword evidence="2" id="KW-0012">Acyltransferase</keyword>
<dbReference type="SUPFAM" id="SSF55729">
    <property type="entry name" value="Acyl-CoA N-acyltransferases (Nat)"/>
    <property type="match status" value="1"/>
</dbReference>
<name>A0A1B1AHG1_9PROT</name>
<feature type="domain" description="N-acetyltransferase" evidence="4">
    <location>
        <begin position="12"/>
        <end position="169"/>
    </location>
</feature>
<protein>
    <recommendedName>
        <fullName evidence="4">N-acetyltransferase domain-containing protein</fullName>
    </recommendedName>
</protein>
<dbReference type="Gene3D" id="3.40.630.30">
    <property type="match status" value="1"/>
</dbReference>
<proteinExistence type="inferred from homology"/>
<keyword evidence="6" id="KW-1185">Reference proteome</keyword>
<organism evidence="5 6">
    <name type="scientific">Candidatus Viadribacter manganicus</name>
    <dbReference type="NCBI Taxonomy" id="1759059"/>
    <lineage>
        <taxon>Bacteria</taxon>
        <taxon>Pseudomonadati</taxon>
        <taxon>Pseudomonadota</taxon>
        <taxon>Alphaproteobacteria</taxon>
        <taxon>Hyphomonadales</taxon>
        <taxon>Hyphomonadaceae</taxon>
        <taxon>Candidatus Viadribacter</taxon>
    </lineage>
</organism>
<gene>
    <name evidence="5" type="ORF">ATE48_08670</name>
</gene>
<dbReference type="OrthoDB" id="9804153at2"/>
<dbReference type="InterPro" id="IPR051531">
    <property type="entry name" value="N-acetyltransferase"/>
</dbReference>
<dbReference type="GO" id="GO:0016747">
    <property type="term" value="F:acyltransferase activity, transferring groups other than amino-acyl groups"/>
    <property type="evidence" value="ECO:0007669"/>
    <property type="project" value="InterPro"/>
</dbReference>
<dbReference type="KEGG" id="cbot:ATE48_08670"/>
<dbReference type="PROSITE" id="PS51186">
    <property type="entry name" value="GNAT"/>
    <property type="match status" value="1"/>
</dbReference>
<dbReference type="AlphaFoldDB" id="A0A1B1AHG1"/>
<evidence type="ECO:0000313" key="6">
    <source>
        <dbReference type="Proteomes" id="UP000092498"/>
    </source>
</evidence>
<dbReference type="PANTHER" id="PTHR43792">
    <property type="entry name" value="GNAT FAMILY, PUTATIVE (AFU_ORTHOLOGUE AFUA_3G00765)-RELATED-RELATED"/>
    <property type="match status" value="1"/>
</dbReference>
<accession>A0A1B1AHG1</accession>
<evidence type="ECO:0000256" key="1">
    <source>
        <dbReference type="ARBA" id="ARBA00022679"/>
    </source>
</evidence>
<dbReference type="EMBL" id="CP013244">
    <property type="protein sequence ID" value="ANP45988.1"/>
    <property type="molecule type" value="Genomic_DNA"/>
</dbReference>
<evidence type="ECO:0000313" key="5">
    <source>
        <dbReference type="EMBL" id="ANP45988.1"/>
    </source>
</evidence>
<dbReference type="STRING" id="1759059.ATE48_08670"/>
<dbReference type="Pfam" id="PF13302">
    <property type="entry name" value="Acetyltransf_3"/>
    <property type="match status" value="1"/>
</dbReference>